<evidence type="ECO:0000313" key="6">
    <source>
        <dbReference type="EMBL" id="EGG16406.1"/>
    </source>
</evidence>
<keyword evidence="2 5" id="KW-0812">Transmembrane</keyword>
<protein>
    <recommendedName>
        <fullName evidence="8">MAPEG family protein</fullName>
    </recommendedName>
</protein>
<dbReference type="OMA" id="SHANFVE"/>
<reference evidence="7" key="1">
    <citation type="journal article" date="2011" name="Genome Res.">
        <title>Phylogeny-wide analysis of social amoeba genomes highlights ancient origins for complex intercellular communication.</title>
        <authorList>
            <person name="Heidel A.J."/>
            <person name="Lawal H.M."/>
            <person name="Felder M."/>
            <person name="Schilde C."/>
            <person name="Helps N.R."/>
            <person name="Tunggal B."/>
            <person name="Rivero F."/>
            <person name="John U."/>
            <person name="Schleicher M."/>
            <person name="Eichinger L."/>
            <person name="Platzer M."/>
            <person name="Noegel A.A."/>
            <person name="Schaap P."/>
            <person name="Gloeckner G."/>
        </authorList>
    </citation>
    <scope>NUCLEOTIDE SEQUENCE [LARGE SCALE GENOMIC DNA]</scope>
    <source>
        <strain evidence="7">SH3</strain>
    </source>
</reference>
<feature type="transmembrane region" description="Helical" evidence="5">
    <location>
        <begin position="7"/>
        <end position="27"/>
    </location>
</feature>
<dbReference type="GeneID" id="14868212"/>
<keyword evidence="3 5" id="KW-1133">Transmembrane helix</keyword>
<feature type="transmembrane region" description="Helical" evidence="5">
    <location>
        <begin position="194"/>
        <end position="212"/>
    </location>
</feature>
<dbReference type="SUPFAM" id="SSF161084">
    <property type="entry name" value="MAPEG domain-like"/>
    <property type="match status" value="1"/>
</dbReference>
<accession>F4Q7M4</accession>
<evidence type="ECO:0008006" key="8">
    <source>
        <dbReference type="Google" id="ProtNLM"/>
    </source>
</evidence>
<evidence type="ECO:0000256" key="4">
    <source>
        <dbReference type="ARBA" id="ARBA00023136"/>
    </source>
</evidence>
<dbReference type="GO" id="GO:0016020">
    <property type="term" value="C:membrane"/>
    <property type="evidence" value="ECO:0007669"/>
    <property type="project" value="UniProtKB-SubCell"/>
</dbReference>
<keyword evidence="7" id="KW-1185">Reference proteome</keyword>
<sequence>MLSSRELLYIIASGCAVCCSNFINGLSTSCNTVLRIRAIVNIKKKKFIMLQILGTFSAIWGFYYIYLSLWVVKERSRHQINIGDGTLQLIECLVNIDKNNNKKEENDNSNKLIISNDSGPINVHKYNRLIAAIRSHSNFNEFIPLIAILSAILELQNANTIYLIVSLSLLTVGRIIYVAFGTANPNMRGWGRHLGIIITFLTILSHSIYLLYSSNYHSIYSHFNK</sequence>
<dbReference type="OrthoDB" id="19091at2759"/>
<dbReference type="Proteomes" id="UP000007797">
    <property type="component" value="Unassembled WGS sequence"/>
</dbReference>
<dbReference type="Pfam" id="PF01124">
    <property type="entry name" value="MAPEG"/>
    <property type="match status" value="1"/>
</dbReference>
<name>F4Q7M4_CACFS</name>
<dbReference type="PROSITE" id="PS51257">
    <property type="entry name" value="PROKAR_LIPOPROTEIN"/>
    <property type="match status" value="1"/>
</dbReference>
<organism evidence="6 7">
    <name type="scientific">Cavenderia fasciculata</name>
    <name type="common">Slime mold</name>
    <name type="synonym">Dictyostelium fasciculatum</name>
    <dbReference type="NCBI Taxonomy" id="261658"/>
    <lineage>
        <taxon>Eukaryota</taxon>
        <taxon>Amoebozoa</taxon>
        <taxon>Evosea</taxon>
        <taxon>Eumycetozoa</taxon>
        <taxon>Dictyostelia</taxon>
        <taxon>Acytosteliales</taxon>
        <taxon>Cavenderiaceae</taxon>
        <taxon>Cavenderia</taxon>
    </lineage>
</organism>
<evidence type="ECO:0000256" key="2">
    <source>
        <dbReference type="ARBA" id="ARBA00022692"/>
    </source>
</evidence>
<dbReference type="Gene3D" id="1.20.120.550">
    <property type="entry name" value="Membrane associated eicosanoid/glutathione metabolism-like domain"/>
    <property type="match status" value="1"/>
</dbReference>
<proteinExistence type="predicted"/>
<dbReference type="KEGG" id="dfa:DFA_09441"/>
<comment type="subcellular location">
    <subcellularLocation>
        <location evidence="1">Membrane</location>
    </subcellularLocation>
</comment>
<evidence type="ECO:0000256" key="1">
    <source>
        <dbReference type="ARBA" id="ARBA00004370"/>
    </source>
</evidence>
<dbReference type="RefSeq" id="XP_004354790.1">
    <property type="nucleotide sequence ID" value="XM_004354738.1"/>
</dbReference>
<dbReference type="InterPro" id="IPR023352">
    <property type="entry name" value="MAPEG-like_dom_sf"/>
</dbReference>
<dbReference type="InterPro" id="IPR001129">
    <property type="entry name" value="Membr-assoc_MAPEG"/>
</dbReference>
<evidence type="ECO:0000256" key="3">
    <source>
        <dbReference type="ARBA" id="ARBA00022989"/>
    </source>
</evidence>
<keyword evidence="4 5" id="KW-0472">Membrane</keyword>
<evidence type="ECO:0000256" key="5">
    <source>
        <dbReference type="SAM" id="Phobius"/>
    </source>
</evidence>
<feature type="transmembrane region" description="Helical" evidence="5">
    <location>
        <begin position="161"/>
        <end position="182"/>
    </location>
</feature>
<dbReference type="EMBL" id="GL883024">
    <property type="protein sequence ID" value="EGG16406.1"/>
    <property type="molecule type" value="Genomic_DNA"/>
</dbReference>
<gene>
    <name evidence="6" type="ORF">DFA_09441</name>
</gene>
<dbReference type="AlphaFoldDB" id="F4Q7M4"/>
<feature type="transmembrane region" description="Helical" evidence="5">
    <location>
        <begin position="47"/>
        <end position="72"/>
    </location>
</feature>
<dbReference type="PANTHER" id="PTHR35814:SF1">
    <property type="entry name" value="GLUTATHIONE S-TRANSFERASE-RELATED"/>
    <property type="match status" value="1"/>
</dbReference>
<dbReference type="PANTHER" id="PTHR35814">
    <property type="match status" value="1"/>
</dbReference>
<evidence type="ECO:0000313" key="7">
    <source>
        <dbReference type="Proteomes" id="UP000007797"/>
    </source>
</evidence>